<dbReference type="GO" id="GO:0016757">
    <property type="term" value="F:glycosyltransferase activity"/>
    <property type="evidence" value="ECO:0007669"/>
    <property type="project" value="UniProtKB-KW"/>
</dbReference>
<comment type="caution">
    <text evidence="11">The sequence shown here is derived from an EMBL/GenBank/DDBJ whole genome shotgun (WGS) entry which is preliminary data.</text>
</comment>
<evidence type="ECO:0000256" key="2">
    <source>
        <dbReference type="ARBA" id="ARBA00006739"/>
    </source>
</evidence>
<name>A0A8J2YCP8_9BACL</name>
<evidence type="ECO:0000256" key="8">
    <source>
        <dbReference type="ARBA" id="ARBA00048689"/>
    </source>
</evidence>
<dbReference type="InterPro" id="IPR050256">
    <property type="entry name" value="Glycosyltransferase_2"/>
</dbReference>
<feature type="domain" description="Glycosyltransferase 2-like" evidence="10">
    <location>
        <begin position="6"/>
        <end position="123"/>
    </location>
</feature>
<keyword evidence="3" id="KW-0328">Glycosyltransferase</keyword>
<evidence type="ECO:0000256" key="3">
    <source>
        <dbReference type="ARBA" id="ARBA00022676"/>
    </source>
</evidence>
<comment type="catalytic activity">
    <reaction evidence="9">
        <text>an NDP-alpha-D-glucose + (2R)-3-phosphoglycerate = (2R)-2-O-(alpha-D-glucopyranosyl)-3-phospho-glycerate + a ribonucleoside 5'-diphosphate + H(+)</text>
        <dbReference type="Rhea" id="RHEA:47244"/>
        <dbReference type="ChEBI" id="CHEBI:15378"/>
        <dbReference type="ChEBI" id="CHEBI:57930"/>
        <dbReference type="ChEBI" id="CHEBI:58272"/>
        <dbReference type="ChEBI" id="CHEBI:62600"/>
        <dbReference type="ChEBI" id="CHEBI:76533"/>
        <dbReference type="EC" id="2.4.1.266"/>
    </reaction>
    <physiologicalReaction direction="left-to-right" evidence="9">
        <dbReference type="Rhea" id="RHEA:47245"/>
    </physiologicalReaction>
</comment>
<dbReference type="InterPro" id="IPR001173">
    <property type="entry name" value="Glyco_trans_2-like"/>
</dbReference>
<keyword evidence="5" id="KW-0460">Magnesium</keyword>
<dbReference type="PANTHER" id="PTHR48090">
    <property type="entry name" value="UNDECAPRENYL-PHOSPHATE 4-DEOXY-4-FORMAMIDO-L-ARABINOSE TRANSFERASE-RELATED"/>
    <property type="match status" value="1"/>
</dbReference>
<dbReference type="SUPFAM" id="SSF53448">
    <property type="entry name" value="Nucleotide-diphospho-sugar transferases"/>
    <property type="match status" value="1"/>
</dbReference>
<keyword evidence="4 11" id="KW-0808">Transferase</keyword>
<organism evidence="11 12">
    <name type="scientific">Marinithermofilum abyssi</name>
    <dbReference type="NCBI Taxonomy" id="1571185"/>
    <lineage>
        <taxon>Bacteria</taxon>
        <taxon>Bacillati</taxon>
        <taxon>Bacillota</taxon>
        <taxon>Bacilli</taxon>
        <taxon>Bacillales</taxon>
        <taxon>Thermoactinomycetaceae</taxon>
        <taxon>Marinithermofilum</taxon>
    </lineage>
</organism>
<comment type="cofactor">
    <cofactor evidence="1">
        <name>Mg(2+)</name>
        <dbReference type="ChEBI" id="CHEBI:18420"/>
    </cofactor>
</comment>
<keyword evidence="12" id="KW-1185">Reference proteome</keyword>
<evidence type="ECO:0000256" key="4">
    <source>
        <dbReference type="ARBA" id="ARBA00022679"/>
    </source>
</evidence>
<evidence type="ECO:0000313" key="11">
    <source>
        <dbReference type="EMBL" id="GGE10506.1"/>
    </source>
</evidence>
<dbReference type="Proteomes" id="UP000625210">
    <property type="component" value="Unassembled WGS sequence"/>
</dbReference>
<reference evidence="11" key="1">
    <citation type="journal article" date="2014" name="Int. J. Syst. Evol. Microbiol.">
        <title>Complete genome sequence of Corynebacterium casei LMG S-19264T (=DSM 44701T), isolated from a smear-ripened cheese.</title>
        <authorList>
            <consortium name="US DOE Joint Genome Institute (JGI-PGF)"/>
            <person name="Walter F."/>
            <person name="Albersmeier A."/>
            <person name="Kalinowski J."/>
            <person name="Ruckert C."/>
        </authorList>
    </citation>
    <scope>NUCLEOTIDE SEQUENCE</scope>
    <source>
        <strain evidence="11">CGMCC 1.15179</strain>
    </source>
</reference>
<gene>
    <name evidence="11" type="ORF">GCM10011571_09760</name>
</gene>
<evidence type="ECO:0000256" key="7">
    <source>
        <dbReference type="ARBA" id="ARBA00040894"/>
    </source>
</evidence>
<evidence type="ECO:0000259" key="10">
    <source>
        <dbReference type="Pfam" id="PF00535"/>
    </source>
</evidence>
<accession>A0A8J2YCP8</accession>
<evidence type="ECO:0000256" key="9">
    <source>
        <dbReference type="ARBA" id="ARBA00048997"/>
    </source>
</evidence>
<dbReference type="AlphaFoldDB" id="A0A8J2YCP8"/>
<reference evidence="11" key="2">
    <citation type="submission" date="2020-09" db="EMBL/GenBank/DDBJ databases">
        <authorList>
            <person name="Sun Q."/>
            <person name="Zhou Y."/>
        </authorList>
    </citation>
    <scope>NUCLEOTIDE SEQUENCE</scope>
    <source>
        <strain evidence="11">CGMCC 1.15179</strain>
    </source>
</reference>
<evidence type="ECO:0000313" key="12">
    <source>
        <dbReference type="Proteomes" id="UP000625210"/>
    </source>
</evidence>
<dbReference type="EMBL" id="BMHQ01000003">
    <property type="protein sequence ID" value="GGE10506.1"/>
    <property type="molecule type" value="Genomic_DNA"/>
</dbReference>
<dbReference type="Gene3D" id="3.90.550.10">
    <property type="entry name" value="Spore Coat Polysaccharide Biosynthesis Protein SpsA, Chain A"/>
    <property type="match status" value="1"/>
</dbReference>
<evidence type="ECO:0000256" key="5">
    <source>
        <dbReference type="ARBA" id="ARBA00022842"/>
    </source>
</evidence>
<protein>
    <recommendedName>
        <fullName evidence="7">Glucosyl-3-phosphoglycerate synthase</fullName>
        <ecNumber evidence="6">2.4.1.266</ecNumber>
    </recommendedName>
</protein>
<sequence length="225" mass="24934">MADRISVIIPAFNEEHRLTTTLKAVRQLPHVHEIVVVDDGSKDGTARIARKHADQVIVLPENRGKGEALYTGLCRAEGEILLFLDADLEEHAKLAGSLLRPILFGDADMTIARFPSPRKKGGFGLVKGLARSGVKWLTGTTLTAALSGQRGIRREVLEGMERFPQGFGVELGLTVHALRSGYRVHEIPLPMHHRETGRNWSGFVHRGKQFFAVLGTLIRLWRQPA</sequence>
<dbReference type="InterPro" id="IPR029044">
    <property type="entry name" value="Nucleotide-diphossugar_trans"/>
</dbReference>
<comment type="similarity">
    <text evidence="2">Belongs to the glycosyltransferase 2 family.</text>
</comment>
<dbReference type="EC" id="2.4.1.266" evidence="6"/>
<dbReference type="RefSeq" id="WP_188646787.1">
    <property type="nucleotide sequence ID" value="NZ_BMHQ01000003.1"/>
</dbReference>
<comment type="catalytic activity">
    <reaction evidence="8">
        <text>(2R)-3-phosphoglycerate + UDP-alpha-D-glucose = (2R)-2-O-(alpha-D-glucopyranosyl)-3-phospho-glycerate + UDP + H(+)</text>
        <dbReference type="Rhea" id="RHEA:31319"/>
        <dbReference type="ChEBI" id="CHEBI:15378"/>
        <dbReference type="ChEBI" id="CHEBI:58223"/>
        <dbReference type="ChEBI" id="CHEBI:58272"/>
        <dbReference type="ChEBI" id="CHEBI:58885"/>
        <dbReference type="ChEBI" id="CHEBI:62600"/>
        <dbReference type="EC" id="2.4.1.266"/>
    </reaction>
    <physiologicalReaction direction="left-to-right" evidence="8">
        <dbReference type="Rhea" id="RHEA:31320"/>
    </physiologicalReaction>
</comment>
<evidence type="ECO:0000256" key="6">
    <source>
        <dbReference type="ARBA" id="ARBA00039022"/>
    </source>
</evidence>
<dbReference type="CDD" id="cd04179">
    <property type="entry name" value="DPM_DPG-synthase_like"/>
    <property type="match status" value="1"/>
</dbReference>
<dbReference type="PANTHER" id="PTHR48090:SF10">
    <property type="entry name" value="GLUCOSYL-3-PHOSPHOGLYCERATE SYNTHASE"/>
    <property type="match status" value="1"/>
</dbReference>
<evidence type="ECO:0000256" key="1">
    <source>
        <dbReference type="ARBA" id="ARBA00001946"/>
    </source>
</evidence>
<dbReference type="Pfam" id="PF00535">
    <property type="entry name" value="Glycos_transf_2"/>
    <property type="match status" value="1"/>
</dbReference>
<proteinExistence type="inferred from homology"/>